<dbReference type="InterPro" id="IPR029056">
    <property type="entry name" value="Ribokinase-like"/>
</dbReference>
<protein>
    <submittedName>
        <fullName evidence="5">Ribokinase</fullName>
    </submittedName>
</protein>
<dbReference type="InterPro" id="IPR002173">
    <property type="entry name" value="Carboh/pur_kinase_PfkB_CS"/>
</dbReference>
<dbReference type="SUPFAM" id="SSF53613">
    <property type="entry name" value="Ribokinase-like"/>
    <property type="match status" value="1"/>
</dbReference>
<dbReference type="EMBL" id="SWCJ01000004">
    <property type="protein sequence ID" value="TKB56172.1"/>
    <property type="molecule type" value="Genomic_DNA"/>
</dbReference>
<dbReference type="PROSITE" id="PS00584">
    <property type="entry name" value="PFKB_KINASES_2"/>
    <property type="match status" value="1"/>
</dbReference>
<organism evidence="5 6">
    <name type="scientific">Ferrimonas aestuarii</name>
    <dbReference type="NCBI Taxonomy" id="2569539"/>
    <lineage>
        <taxon>Bacteria</taxon>
        <taxon>Pseudomonadati</taxon>
        <taxon>Pseudomonadota</taxon>
        <taxon>Gammaproteobacteria</taxon>
        <taxon>Alteromonadales</taxon>
        <taxon>Ferrimonadaceae</taxon>
        <taxon>Ferrimonas</taxon>
    </lineage>
</organism>
<dbReference type="Pfam" id="PF00294">
    <property type="entry name" value="PfkB"/>
    <property type="match status" value="1"/>
</dbReference>
<evidence type="ECO:0000256" key="3">
    <source>
        <dbReference type="ARBA" id="ARBA00022777"/>
    </source>
</evidence>
<dbReference type="RefSeq" id="WP_136862901.1">
    <property type="nucleotide sequence ID" value="NZ_SWCJ01000004.1"/>
</dbReference>
<dbReference type="PANTHER" id="PTHR43320">
    <property type="entry name" value="SUGAR KINASE"/>
    <property type="match status" value="1"/>
</dbReference>
<dbReference type="PANTHER" id="PTHR43320:SF3">
    <property type="entry name" value="CARBOHYDRATE KINASE PFKB DOMAIN-CONTAINING PROTEIN"/>
    <property type="match status" value="1"/>
</dbReference>
<dbReference type="GO" id="GO:0016301">
    <property type="term" value="F:kinase activity"/>
    <property type="evidence" value="ECO:0007669"/>
    <property type="project" value="UniProtKB-KW"/>
</dbReference>
<comment type="caution">
    <text evidence="5">The sequence shown here is derived from an EMBL/GenBank/DDBJ whole genome shotgun (WGS) entry which is preliminary data.</text>
</comment>
<dbReference type="Gene3D" id="3.40.1190.20">
    <property type="match status" value="1"/>
</dbReference>
<dbReference type="InterPro" id="IPR052700">
    <property type="entry name" value="Carb_kinase_PfkB-like"/>
</dbReference>
<dbReference type="Proteomes" id="UP000305675">
    <property type="component" value="Unassembled WGS sequence"/>
</dbReference>
<evidence type="ECO:0000256" key="1">
    <source>
        <dbReference type="ARBA" id="ARBA00010688"/>
    </source>
</evidence>
<keyword evidence="2" id="KW-0808">Transferase</keyword>
<accession>A0A4U1BS51</accession>
<evidence type="ECO:0000313" key="5">
    <source>
        <dbReference type="EMBL" id="TKB56172.1"/>
    </source>
</evidence>
<sequence length="281" mass="30569">MAHILTIANLNCDRIFRLSRPLQTGARIHYEDLGKRIGGGAANTGTALAWAGHQVQLLSQVGEDDLGDWLIEQASGLGLDCSQLHRHPGPTQPLQLLMEPDGERTILRPNRPRLMLPAKLNDTNLDAIYVNLMAEGLHQLLHHAIEHCTVIAQLPKDLSLRPSHYLITSEDDLAQHAVDDPWQFAIGIAGPQLKAFIVTQGENGSIAYTHNSSVQVSAVDTKVVDTTGAGDAYAAGLLDGVVRNLSLEQAMEQGALWASYALRSDSSIPSTQLKMHLRPPR</sequence>
<dbReference type="OrthoDB" id="6212648at2"/>
<feature type="domain" description="Carbohydrate kinase PfkB" evidence="4">
    <location>
        <begin position="3"/>
        <end position="269"/>
    </location>
</feature>
<dbReference type="AlphaFoldDB" id="A0A4U1BS51"/>
<evidence type="ECO:0000313" key="6">
    <source>
        <dbReference type="Proteomes" id="UP000305675"/>
    </source>
</evidence>
<keyword evidence="6" id="KW-1185">Reference proteome</keyword>
<gene>
    <name evidence="5" type="ORF">FCL42_08125</name>
</gene>
<comment type="similarity">
    <text evidence="1">Belongs to the carbohydrate kinase PfkB family.</text>
</comment>
<evidence type="ECO:0000259" key="4">
    <source>
        <dbReference type="Pfam" id="PF00294"/>
    </source>
</evidence>
<keyword evidence="3 5" id="KW-0418">Kinase</keyword>
<evidence type="ECO:0000256" key="2">
    <source>
        <dbReference type="ARBA" id="ARBA00022679"/>
    </source>
</evidence>
<reference evidence="5 6" key="1">
    <citation type="submission" date="2019-04" db="EMBL/GenBank/DDBJ databases">
        <authorList>
            <person name="Hwang J.C."/>
        </authorList>
    </citation>
    <scope>NUCLEOTIDE SEQUENCE [LARGE SCALE GENOMIC DNA]</scope>
    <source>
        <strain evidence="5 6">IMCC35002</strain>
    </source>
</reference>
<proteinExistence type="inferred from homology"/>
<name>A0A4U1BS51_9GAMM</name>
<dbReference type="InterPro" id="IPR011611">
    <property type="entry name" value="PfkB_dom"/>
</dbReference>